<evidence type="ECO:0000256" key="5">
    <source>
        <dbReference type="ARBA" id="ARBA00023136"/>
    </source>
</evidence>
<dbReference type="PROSITE" id="PS50820">
    <property type="entry name" value="LCCL"/>
    <property type="match status" value="1"/>
</dbReference>
<evidence type="ECO:0000256" key="6">
    <source>
        <dbReference type="ARBA" id="ARBA00023157"/>
    </source>
</evidence>
<feature type="domain" description="LCCL" evidence="12">
    <location>
        <begin position="218"/>
        <end position="314"/>
    </location>
</feature>
<dbReference type="GO" id="GO:0038023">
    <property type="term" value="F:signaling receptor activity"/>
    <property type="evidence" value="ECO:0007669"/>
    <property type="project" value="TreeGrafter"/>
</dbReference>
<organism evidence="13 14">
    <name type="scientific">Electrophorus voltai</name>
    <dbReference type="NCBI Taxonomy" id="2609070"/>
    <lineage>
        <taxon>Eukaryota</taxon>
        <taxon>Metazoa</taxon>
        <taxon>Chordata</taxon>
        <taxon>Craniata</taxon>
        <taxon>Vertebrata</taxon>
        <taxon>Euteleostomi</taxon>
        <taxon>Actinopterygii</taxon>
        <taxon>Neopterygii</taxon>
        <taxon>Teleostei</taxon>
        <taxon>Ostariophysi</taxon>
        <taxon>Gymnotiformes</taxon>
        <taxon>Gymnotoidei</taxon>
        <taxon>Gymnotidae</taxon>
        <taxon>Electrophorus</taxon>
    </lineage>
</organism>
<keyword evidence="4 8" id="KW-1133">Transmembrane helix</keyword>
<keyword evidence="6 7" id="KW-1015">Disulfide bond</keyword>
<dbReference type="InterPro" id="IPR035914">
    <property type="entry name" value="Sperma_CUB_dom_sf"/>
</dbReference>
<dbReference type="InterPro" id="IPR004043">
    <property type="entry name" value="LCCL"/>
</dbReference>
<dbReference type="AlphaFoldDB" id="A0AAD9DW77"/>
<gene>
    <name evidence="13" type="ORF">P4O66_010239</name>
</gene>
<accession>A0AAD9DW77</accession>
<keyword evidence="2" id="KW-0597">Phosphoprotein</keyword>
<dbReference type="InterPro" id="IPR008979">
    <property type="entry name" value="Galactose-bd-like_sf"/>
</dbReference>
<feature type="non-terminal residue" evidence="13">
    <location>
        <position position="717"/>
    </location>
</feature>
<evidence type="ECO:0000256" key="1">
    <source>
        <dbReference type="ARBA" id="ARBA00004479"/>
    </source>
</evidence>
<evidence type="ECO:0000313" key="13">
    <source>
        <dbReference type="EMBL" id="KAK1795049.1"/>
    </source>
</evidence>
<reference evidence="13" key="1">
    <citation type="submission" date="2023-03" db="EMBL/GenBank/DDBJ databases">
        <title>Electrophorus voltai genome.</title>
        <authorList>
            <person name="Bian C."/>
        </authorList>
    </citation>
    <scope>NUCLEOTIDE SEQUENCE</scope>
    <source>
        <strain evidence="13">CB-2022</strain>
        <tissue evidence="13">Muscle</tissue>
    </source>
</reference>
<dbReference type="InterPro" id="IPR036609">
    <property type="entry name" value="LCCL_sf"/>
</dbReference>
<dbReference type="PANTHER" id="PTHR46806">
    <property type="entry name" value="F5/8 TYPE C DOMAIN-CONTAINING PROTEIN"/>
    <property type="match status" value="1"/>
</dbReference>
<evidence type="ECO:0000256" key="7">
    <source>
        <dbReference type="PROSITE-ProRule" id="PRU00059"/>
    </source>
</evidence>
<keyword evidence="3 8" id="KW-0812">Transmembrane</keyword>
<dbReference type="SUPFAM" id="SSF69848">
    <property type="entry name" value="LCCL domain"/>
    <property type="match status" value="1"/>
</dbReference>
<evidence type="ECO:0000256" key="4">
    <source>
        <dbReference type="ARBA" id="ARBA00022989"/>
    </source>
</evidence>
<dbReference type="PROSITE" id="PS50022">
    <property type="entry name" value="FA58C_3"/>
    <property type="match status" value="1"/>
</dbReference>
<comment type="caution">
    <text evidence="13">The sequence shown here is derived from an EMBL/GenBank/DDBJ whole genome shotgun (WGS) entry which is preliminary data.</text>
</comment>
<sequence>MLQHVLLCSLVGISEPTAGTTSLIPALQCLAKSSPAAVAYNTQACNAAGHLRQYVCMNIVGILDDTMRATPEGVRDAVELFSRVVFIFGIETLMVYGQKGNGCGHTMLSHVSGTMASLNYPGTYPNHTQCEWSVKVPQGFTLLLAFSDFDLEWSQDCRSGSLTILDKHGAVKLGPICGQLATSERNMSMSSNEVTVQFVSGMHRSGRGFLLSYSTNQQPDLISCLHRGSHYTSPQFSVFCPGGCRDVTGEIWGQHEQGYRDTSVLCKAAVHAGVISDSQGGTVTVTQQRGITLYESSFANGVLSRTGSLSDKRLVFNRACDSVLSVMSYNASSTMDEVEALGWSPEHRGFGGQFVQWTSSEHDHQPWLELELHNRSNITGIITKGKTNFYIETYMLMLSKDRKTWRAYKDAFSKVKKVFKAYSDGHTVALNSLVPPAAARYLQLRPLSWHGQASALVQVLGCSSPPVQPRSSVGGSTWVKPLSTQMVLLNHVSTESSVVITSSSSSQPLIWVVGMILGVALCVGCLAVVLVGLVWKRRKGAVHIKKGSLETGSYGFHGKHMPYRDSELISYPMSRTVHSSLPNPPLNDYAEPDVLAGGQKVGITFRPGQDEGYTVPFAFNHYDTPGQLPEYAEPLPPEPEYATPFSEQCSNPCISLQLETLLPHSQLLPGDSSCPEQPQYDCPAHRGLSNGYCAPLLDGTCPSRASAIYAEPQPTKL</sequence>
<feature type="transmembrane region" description="Helical" evidence="8">
    <location>
        <begin position="509"/>
        <end position="535"/>
    </location>
</feature>
<dbReference type="EMBL" id="JAROKS010000016">
    <property type="protein sequence ID" value="KAK1795049.1"/>
    <property type="molecule type" value="Genomic_DNA"/>
</dbReference>
<dbReference type="GO" id="GO:0005886">
    <property type="term" value="C:plasma membrane"/>
    <property type="evidence" value="ECO:0007669"/>
    <property type="project" value="TreeGrafter"/>
</dbReference>
<dbReference type="CDD" id="cd00041">
    <property type="entry name" value="CUB"/>
    <property type="match status" value="1"/>
</dbReference>
<dbReference type="PANTHER" id="PTHR46806:SF6">
    <property type="entry name" value="DISCOIDIN, CUB AND LCCL DOMAIN CONTAINING 1"/>
    <property type="match status" value="1"/>
</dbReference>
<keyword evidence="14" id="KW-1185">Reference proteome</keyword>
<dbReference type="SMART" id="SM00603">
    <property type="entry name" value="LCCL"/>
    <property type="match status" value="1"/>
</dbReference>
<feature type="disulfide bond" evidence="7">
    <location>
        <begin position="103"/>
        <end position="130"/>
    </location>
</feature>
<dbReference type="Proteomes" id="UP001239994">
    <property type="component" value="Unassembled WGS sequence"/>
</dbReference>
<dbReference type="InterPro" id="IPR050633">
    <property type="entry name" value="Neuropilin_MCO_CoagFactor"/>
</dbReference>
<feature type="domain" description="F5/8 type C" evidence="11">
    <location>
        <begin position="311"/>
        <end position="462"/>
    </location>
</feature>
<comment type="subcellular location">
    <subcellularLocation>
        <location evidence="1">Membrane</location>
        <topology evidence="1">Single-pass type I membrane protein</topology>
    </subcellularLocation>
</comment>
<dbReference type="InterPro" id="IPR000859">
    <property type="entry name" value="CUB_dom"/>
</dbReference>
<name>A0AAD9DW77_9TELE</name>
<feature type="signal peptide" evidence="9">
    <location>
        <begin position="1"/>
        <end position="19"/>
    </location>
</feature>
<dbReference type="Gene3D" id="2.60.120.290">
    <property type="entry name" value="Spermadhesin, CUB domain"/>
    <property type="match status" value="1"/>
</dbReference>
<dbReference type="Pfam" id="PF00431">
    <property type="entry name" value="CUB"/>
    <property type="match status" value="1"/>
</dbReference>
<evidence type="ECO:0000256" key="8">
    <source>
        <dbReference type="SAM" id="Phobius"/>
    </source>
</evidence>
<evidence type="ECO:0000259" key="11">
    <source>
        <dbReference type="PROSITE" id="PS50022"/>
    </source>
</evidence>
<dbReference type="SUPFAM" id="SSF49854">
    <property type="entry name" value="Spermadhesin, CUB domain"/>
    <property type="match status" value="1"/>
</dbReference>
<keyword evidence="5 8" id="KW-0472">Membrane</keyword>
<protein>
    <submittedName>
        <fullName evidence="13">Uncharacterized protein</fullName>
    </submittedName>
</protein>
<feature type="chain" id="PRO_5041919353" evidence="9">
    <location>
        <begin position="20"/>
        <end position="717"/>
    </location>
</feature>
<evidence type="ECO:0000256" key="9">
    <source>
        <dbReference type="SAM" id="SignalP"/>
    </source>
</evidence>
<dbReference type="Pfam" id="PF03815">
    <property type="entry name" value="LCCL"/>
    <property type="match status" value="1"/>
</dbReference>
<keyword evidence="9" id="KW-0732">Signal</keyword>
<dbReference type="Pfam" id="PF00754">
    <property type="entry name" value="F5_F8_type_C"/>
    <property type="match status" value="1"/>
</dbReference>
<dbReference type="FunFam" id="2.60.120.290:FF:000005">
    <property type="entry name" value="Procollagen C-endopeptidase enhancer 1"/>
    <property type="match status" value="1"/>
</dbReference>
<dbReference type="InterPro" id="IPR000421">
    <property type="entry name" value="FA58C"/>
</dbReference>
<dbReference type="SMART" id="SM00042">
    <property type="entry name" value="CUB"/>
    <property type="match status" value="1"/>
</dbReference>
<evidence type="ECO:0000259" key="10">
    <source>
        <dbReference type="PROSITE" id="PS01180"/>
    </source>
</evidence>
<evidence type="ECO:0000256" key="3">
    <source>
        <dbReference type="ARBA" id="ARBA00022692"/>
    </source>
</evidence>
<dbReference type="PROSITE" id="PS01180">
    <property type="entry name" value="CUB"/>
    <property type="match status" value="1"/>
</dbReference>
<dbReference type="SUPFAM" id="SSF49785">
    <property type="entry name" value="Galactose-binding domain-like"/>
    <property type="match status" value="1"/>
</dbReference>
<dbReference type="Gene3D" id="2.60.120.260">
    <property type="entry name" value="Galactose-binding domain-like"/>
    <property type="match status" value="1"/>
</dbReference>
<evidence type="ECO:0000259" key="12">
    <source>
        <dbReference type="PROSITE" id="PS50820"/>
    </source>
</evidence>
<proteinExistence type="predicted"/>
<evidence type="ECO:0000313" key="14">
    <source>
        <dbReference type="Proteomes" id="UP001239994"/>
    </source>
</evidence>
<comment type="caution">
    <text evidence="7">Lacks conserved residue(s) required for the propagation of feature annotation.</text>
</comment>
<feature type="domain" description="CUB" evidence="10">
    <location>
        <begin position="103"/>
        <end position="216"/>
    </location>
</feature>
<evidence type="ECO:0000256" key="2">
    <source>
        <dbReference type="ARBA" id="ARBA00022553"/>
    </source>
</evidence>
<dbReference type="Gene3D" id="2.170.130.20">
    <property type="entry name" value="LCCL-like domain"/>
    <property type="match status" value="1"/>
</dbReference>